<feature type="compositionally biased region" description="Basic and acidic residues" evidence="1">
    <location>
        <begin position="76"/>
        <end position="86"/>
    </location>
</feature>
<feature type="compositionally biased region" description="Basic residues" evidence="1">
    <location>
        <begin position="181"/>
        <end position="202"/>
    </location>
</feature>
<organism evidence="2">
    <name type="scientific">uncultured Solirubrobacteraceae bacterium</name>
    <dbReference type="NCBI Taxonomy" id="1162706"/>
    <lineage>
        <taxon>Bacteria</taxon>
        <taxon>Bacillati</taxon>
        <taxon>Actinomycetota</taxon>
        <taxon>Thermoleophilia</taxon>
        <taxon>Solirubrobacterales</taxon>
        <taxon>Solirubrobacteraceae</taxon>
        <taxon>environmental samples</taxon>
    </lineage>
</organism>
<feature type="non-terminal residue" evidence="2">
    <location>
        <position position="202"/>
    </location>
</feature>
<feature type="compositionally biased region" description="Basic and acidic residues" evidence="1">
    <location>
        <begin position="1"/>
        <end position="18"/>
    </location>
</feature>
<feature type="compositionally biased region" description="Basic residues" evidence="1">
    <location>
        <begin position="131"/>
        <end position="145"/>
    </location>
</feature>
<reference evidence="2" key="1">
    <citation type="submission" date="2020-02" db="EMBL/GenBank/DDBJ databases">
        <authorList>
            <person name="Meier V. D."/>
        </authorList>
    </citation>
    <scope>NUCLEOTIDE SEQUENCE</scope>
    <source>
        <strain evidence="2">AVDCRST_MAG69</strain>
    </source>
</reference>
<feature type="region of interest" description="Disordered" evidence="1">
    <location>
        <begin position="1"/>
        <end position="150"/>
    </location>
</feature>
<evidence type="ECO:0000313" key="2">
    <source>
        <dbReference type="EMBL" id="CAA9490160.1"/>
    </source>
</evidence>
<feature type="non-terminal residue" evidence="2">
    <location>
        <position position="1"/>
    </location>
</feature>
<protein>
    <submittedName>
        <fullName evidence="2">Nicotinamidase/isochorismatase family protein</fullName>
    </submittedName>
</protein>
<proteinExistence type="predicted"/>
<gene>
    <name evidence="2" type="ORF">AVDCRST_MAG69-1292</name>
</gene>
<sequence>GIARKDRAGRDRRPEGRGHARRQRHTDHARRRGASRAHPRDRRGVPRGGRARHLHPGGPQAHPGRLRPRARRLRDRARPRGRPDHRAGRRTRAAARRVSDPQAPLFGVLRHRARARPQVLRRRDADPARRADRRLRPLHVRRRPPARLPLPGRHRLRRRVVDRGARRLAAGDEVPATRLPGHQRRGAQHFRRPRPARRRCRV</sequence>
<dbReference type="AlphaFoldDB" id="A0A6J4SBX6"/>
<feature type="compositionally biased region" description="Basic residues" evidence="1">
    <location>
        <begin position="64"/>
        <end position="75"/>
    </location>
</feature>
<name>A0A6J4SBX6_9ACTN</name>
<feature type="region of interest" description="Disordered" evidence="1">
    <location>
        <begin position="177"/>
        <end position="202"/>
    </location>
</feature>
<dbReference type="EMBL" id="CADCVP010000138">
    <property type="protein sequence ID" value="CAA9490160.1"/>
    <property type="molecule type" value="Genomic_DNA"/>
</dbReference>
<feature type="compositionally biased region" description="Basic residues" evidence="1">
    <location>
        <begin position="19"/>
        <end position="41"/>
    </location>
</feature>
<evidence type="ECO:0000256" key="1">
    <source>
        <dbReference type="SAM" id="MobiDB-lite"/>
    </source>
</evidence>
<accession>A0A6J4SBX6</accession>
<feature type="compositionally biased region" description="Basic and acidic residues" evidence="1">
    <location>
        <begin position="121"/>
        <end position="130"/>
    </location>
</feature>